<keyword evidence="1" id="KW-0812">Transmembrane</keyword>
<protein>
    <recommendedName>
        <fullName evidence="4">TRASH domain-containing protein</fullName>
    </recommendedName>
</protein>
<keyword evidence="1" id="KW-1133">Transmembrane helix</keyword>
<dbReference type="EMBL" id="LGIA01000131">
    <property type="protein sequence ID" value="KOH45455.1"/>
    <property type="molecule type" value="Genomic_DNA"/>
</dbReference>
<sequence>MKKKKLSKQQLREKQKIENKKFNRTLIVSFSLLMIATISVLIFYTYKCDTRFLYHKWAWYDNEVPGEWACMNGDNLQLHKSSKVIYKNKVYYFCSEKCFNHLTEYFMEVAMVPDAFSGDSINKADALIGLKEKGKPELVYFKNQETMNKYYDQRNK</sequence>
<gene>
    <name evidence="2" type="ORF">NC99_17320</name>
</gene>
<organism evidence="2 3">
    <name type="scientific">Sunxiuqinia dokdonensis</name>
    <dbReference type="NCBI Taxonomy" id="1409788"/>
    <lineage>
        <taxon>Bacteria</taxon>
        <taxon>Pseudomonadati</taxon>
        <taxon>Bacteroidota</taxon>
        <taxon>Bacteroidia</taxon>
        <taxon>Marinilabiliales</taxon>
        <taxon>Prolixibacteraceae</taxon>
        <taxon>Sunxiuqinia</taxon>
    </lineage>
</organism>
<evidence type="ECO:0000256" key="1">
    <source>
        <dbReference type="SAM" id="Phobius"/>
    </source>
</evidence>
<dbReference type="AlphaFoldDB" id="A0A0L8VAE4"/>
<dbReference type="RefSeq" id="WP_053181916.1">
    <property type="nucleotide sequence ID" value="NZ_LGIA01000131.1"/>
</dbReference>
<feature type="transmembrane region" description="Helical" evidence="1">
    <location>
        <begin position="21"/>
        <end position="46"/>
    </location>
</feature>
<dbReference type="PATRIC" id="fig|1409788.3.peg.1796"/>
<dbReference type="Proteomes" id="UP000036958">
    <property type="component" value="Unassembled WGS sequence"/>
</dbReference>
<comment type="caution">
    <text evidence="2">The sequence shown here is derived from an EMBL/GenBank/DDBJ whole genome shotgun (WGS) entry which is preliminary data.</text>
</comment>
<dbReference type="OrthoDB" id="1122197at2"/>
<proteinExistence type="predicted"/>
<evidence type="ECO:0000313" key="3">
    <source>
        <dbReference type="Proteomes" id="UP000036958"/>
    </source>
</evidence>
<keyword evidence="3" id="KW-1185">Reference proteome</keyword>
<dbReference type="STRING" id="1409788.NC99_17320"/>
<accession>A0A0L8VAE4</accession>
<keyword evidence="1" id="KW-0472">Membrane</keyword>
<evidence type="ECO:0008006" key="4">
    <source>
        <dbReference type="Google" id="ProtNLM"/>
    </source>
</evidence>
<name>A0A0L8VAE4_9BACT</name>
<evidence type="ECO:0000313" key="2">
    <source>
        <dbReference type="EMBL" id="KOH45455.1"/>
    </source>
</evidence>
<reference evidence="3" key="1">
    <citation type="submission" date="2015-07" db="EMBL/GenBank/DDBJ databases">
        <title>Genome sequencing of Sunxiuqinia dokdonensis strain SK.</title>
        <authorList>
            <person name="Ahn S."/>
            <person name="Kim B.-C."/>
        </authorList>
    </citation>
    <scope>NUCLEOTIDE SEQUENCE [LARGE SCALE GENOMIC DNA]</scope>
    <source>
        <strain evidence="3">SK</strain>
    </source>
</reference>